<evidence type="ECO:0000313" key="2">
    <source>
        <dbReference type="EMBL" id="KAJ4969402.1"/>
    </source>
</evidence>
<name>A0A9Q0QRN9_9MAGN</name>
<dbReference type="EMBL" id="JAMYWD010000006">
    <property type="protein sequence ID" value="KAJ4969402.1"/>
    <property type="molecule type" value="Genomic_DNA"/>
</dbReference>
<reference evidence="2" key="1">
    <citation type="journal article" date="2023" name="Plant J.">
        <title>The genome of the king protea, Protea cynaroides.</title>
        <authorList>
            <person name="Chang J."/>
            <person name="Duong T.A."/>
            <person name="Schoeman C."/>
            <person name="Ma X."/>
            <person name="Roodt D."/>
            <person name="Barker N."/>
            <person name="Li Z."/>
            <person name="Van de Peer Y."/>
            <person name="Mizrachi E."/>
        </authorList>
    </citation>
    <scope>NUCLEOTIDE SEQUENCE</scope>
    <source>
        <tissue evidence="2">Young leaves</tissue>
    </source>
</reference>
<dbReference type="PANTHER" id="PTHR36032:SF1">
    <property type="entry name" value="PHOSPHOPANTOTHENATE--CYSTEINE LIGASE 2"/>
    <property type="match status" value="1"/>
</dbReference>
<dbReference type="PANTHER" id="PTHR36032">
    <property type="entry name" value="PHOSPHOPANTOTHENATE--CYSTEINE LIGASE 2"/>
    <property type="match status" value="1"/>
</dbReference>
<evidence type="ECO:0000313" key="3">
    <source>
        <dbReference type="Proteomes" id="UP001141806"/>
    </source>
</evidence>
<evidence type="ECO:0000256" key="1">
    <source>
        <dbReference type="SAM" id="MobiDB-lite"/>
    </source>
</evidence>
<feature type="compositionally biased region" description="Polar residues" evidence="1">
    <location>
        <begin position="90"/>
        <end position="100"/>
    </location>
</feature>
<proteinExistence type="predicted"/>
<dbReference type="OrthoDB" id="1869053at2759"/>
<gene>
    <name evidence="2" type="ORF">NE237_016103</name>
</gene>
<protein>
    <submittedName>
        <fullName evidence="2">Uncharacterized protein</fullName>
    </submittedName>
</protein>
<feature type="compositionally biased region" description="Basic and acidic residues" evidence="1">
    <location>
        <begin position="71"/>
        <end position="89"/>
    </location>
</feature>
<feature type="region of interest" description="Disordered" evidence="1">
    <location>
        <begin position="43"/>
        <end position="100"/>
    </location>
</feature>
<keyword evidence="3" id="KW-1185">Reference proteome</keyword>
<organism evidence="2 3">
    <name type="scientific">Protea cynaroides</name>
    <dbReference type="NCBI Taxonomy" id="273540"/>
    <lineage>
        <taxon>Eukaryota</taxon>
        <taxon>Viridiplantae</taxon>
        <taxon>Streptophyta</taxon>
        <taxon>Embryophyta</taxon>
        <taxon>Tracheophyta</taxon>
        <taxon>Spermatophyta</taxon>
        <taxon>Magnoliopsida</taxon>
        <taxon>Proteales</taxon>
        <taxon>Proteaceae</taxon>
        <taxon>Protea</taxon>
    </lineage>
</organism>
<sequence length="195" mass="21675">MLIALLGCRKNKRRLEQVSRPTNPRLGFFLASPIFPTVEMLENPTDLSIPPTTVKRYAPPNQRNRVHNRRKSGDRFERTSSSHSNDGEKNQTSSRNTPTLDHTEAVTSNHLNENSPSRLIALNGCCSSEAAQLLNDRWAAAIYSYNDPTIDLSERPVMYAGSGASAWGHPRLPPQVDFLADLQRAIRNAHACADA</sequence>
<dbReference type="AlphaFoldDB" id="A0A9Q0QRN9"/>
<dbReference type="Proteomes" id="UP001141806">
    <property type="component" value="Unassembled WGS sequence"/>
</dbReference>
<comment type="caution">
    <text evidence="2">The sequence shown here is derived from an EMBL/GenBank/DDBJ whole genome shotgun (WGS) entry which is preliminary data.</text>
</comment>
<accession>A0A9Q0QRN9</accession>